<gene>
    <name evidence="1" type="ORF">FA95DRAFT_227041</name>
</gene>
<organism evidence="1 2">
    <name type="scientific">Auriscalpium vulgare</name>
    <dbReference type="NCBI Taxonomy" id="40419"/>
    <lineage>
        <taxon>Eukaryota</taxon>
        <taxon>Fungi</taxon>
        <taxon>Dikarya</taxon>
        <taxon>Basidiomycota</taxon>
        <taxon>Agaricomycotina</taxon>
        <taxon>Agaricomycetes</taxon>
        <taxon>Russulales</taxon>
        <taxon>Auriscalpiaceae</taxon>
        <taxon>Auriscalpium</taxon>
    </lineage>
</organism>
<dbReference type="Proteomes" id="UP000814033">
    <property type="component" value="Unassembled WGS sequence"/>
</dbReference>
<sequence>MIARRSASAIVRRLESGPRNGHHVDTTVLLSAHRSIELGKLAEFGGWAQSVRHHVWYLLSPSLRLNVCADFTHRLGLCCSSKEQSFAERALDVKMYRCAFIDITSVHSSRDHLAVLLGGRARSLGCLGAREYSRVPVSLNLLSAQAVSYDPSPLVSIRPLFAHSLPSMPCRNPSVRLCPYVCLQH</sequence>
<reference evidence="1" key="2">
    <citation type="journal article" date="2022" name="New Phytol.">
        <title>Evolutionary transition to the ectomycorrhizal habit in the genomes of a hyperdiverse lineage of mushroom-forming fungi.</title>
        <authorList>
            <person name="Looney B."/>
            <person name="Miyauchi S."/>
            <person name="Morin E."/>
            <person name="Drula E."/>
            <person name="Courty P.E."/>
            <person name="Kohler A."/>
            <person name="Kuo A."/>
            <person name="LaButti K."/>
            <person name="Pangilinan J."/>
            <person name="Lipzen A."/>
            <person name="Riley R."/>
            <person name="Andreopoulos W."/>
            <person name="He G."/>
            <person name="Johnson J."/>
            <person name="Nolan M."/>
            <person name="Tritt A."/>
            <person name="Barry K.W."/>
            <person name="Grigoriev I.V."/>
            <person name="Nagy L.G."/>
            <person name="Hibbett D."/>
            <person name="Henrissat B."/>
            <person name="Matheny P.B."/>
            <person name="Labbe J."/>
            <person name="Martin F.M."/>
        </authorList>
    </citation>
    <scope>NUCLEOTIDE SEQUENCE</scope>
    <source>
        <strain evidence="1">FP105234-sp</strain>
    </source>
</reference>
<accession>A0ACB8RKM0</accession>
<protein>
    <submittedName>
        <fullName evidence="1">Uncharacterized protein</fullName>
    </submittedName>
</protein>
<proteinExistence type="predicted"/>
<comment type="caution">
    <text evidence="1">The sequence shown here is derived from an EMBL/GenBank/DDBJ whole genome shotgun (WGS) entry which is preliminary data.</text>
</comment>
<evidence type="ECO:0000313" key="1">
    <source>
        <dbReference type="EMBL" id="KAI0044673.1"/>
    </source>
</evidence>
<keyword evidence="2" id="KW-1185">Reference proteome</keyword>
<dbReference type="EMBL" id="MU275975">
    <property type="protein sequence ID" value="KAI0044673.1"/>
    <property type="molecule type" value="Genomic_DNA"/>
</dbReference>
<evidence type="ECO:0000313" key="2">
    <source>
        <dbReference type="Proteomes" id="UP000814033"/>
    </source>
</evidence>
<name>A0ACB8RKM0_9AGAM</name>
<reference evidence="1" key="1">
    <citation type="submission" date="2021-02" db="EMBL/GenBank/DDBJ databases">
        <authorList>
            <consortium name="DOE Joint Genome Institute"/>
            <person name="Ahrendt S."/>
            <person name="Looney B.P."/>
            <person name="Miyauchi S."/>
            <person name="Morin E."/>
            <person name="Drula E."/>
            <person name="Courty P.E."/>
            <person name="Chicoki N."/>
            <person name="Fauchery L."/>
            <person name="Kohler A."/>
            <person name="Kuo A."/>
            <person name="Labutti K."/>
            <person name="Pangilinan J."/>
            <person name="Lipzen A."/>
            <person name="Riley R."/>
            <person name="Andreopoulos W."/>
            <person name="He G."/>
            <person name="Johnson J."/>
            <person name="Barry K.W."/>
            <person name="Grigoriev I.V."/>
            <person name="Nagy L."/>
            <person name="Hibbett D."/>
            <person name="Henrissat B."/>
            <person name="Matheny P.B."/>
            <person name="Labbe J."/>
            <person name="Martin F."/>
        </authorList>
    </citation>
    <scope>NUCLEOTIDE SEQUENCE</scope>
    <source>
        <strain evidence="1">FP105234-sp</strain>
    </source>
</reference>